<dbReference type="InterPro" id="IPR018633">
    <property type="entry name" value="DUF2357"/>
</dbReference>
<dbReference type="OrthoDB" id="1766940at2"/>
<dbReference type="EMBL" id="SDOZ01000004">
    <property type="protein sequence ID" value="RXZ57978.1"/>
    <property type="molecule type" value="Genomic_DNA"/>
</dbReference>
<keyword evidence="4" id="KW-1185">Reference proteome</keyword>
<reference evidence="3 4" key="1">
    <citation type="journal article" date="2019" name="Gut">
        <title>Antibiotics-induced monodominance of a novel gut bacterial order.</title>
        <authorList>
            <person name="Hildebrand F."/>
            <person name="Moitinho-Silva L."/>
            <person name="Blasche S."/>
            <person name="Jahn M.T."/>
            <person name="Gossmann T.I."/>
            <person name="Heuerta-Cepas J."/>
            <person name="Hercog R."/>
            <person name="Luetge M."/>
            <person name="Bahram M."/>
            <person name="Pryszlak A."/>
            <person name="Alves R.J."/>
            <person name="Waszak S.M."/>
            <person name="Zhu A."/>
            <person name="Ye L."/>
            <person name="Costea P.I."/>
            <person name="Aalvink S."/>
            <person name="Belzer C."/>
            <person name="Forslund S.K."/>
            <person name="Sunagawa S."/>
            <person name="Hentschel U."/>
            <person name="Merten C."/>
            <person name="Patil K.R."/>
            <person name="Benes V."/>
            <person name="Bork P."/>
        </authorList>
    </citation>
    <scope>NUCLEOTIDE SEQUENCE [LARGE SCALE GENOMIC DNA]</scope>
    <source>
        <strain evidence="3 4">HDS1380</strain>
    </source>
</reference>
<gene>
    <name evidence="3" type="ORF">ESZ91_09960</name>
</gene>
<proteinExistence type="predicted"/>
<protein>
    <recommendedName>
        <fullName evidence="2">DUF2357 domain-containing protein</fullName>
    </recommendedName>
</protein>
<evidence type="ECO:0000256" key="1">
    <source>
        <dbReference type="SAM" id="MobiDB-lite"/>
    </source>
</evidence>
<dbReference type="Proteomes" id="UP000291269">
    <property type="component" value="Unassembled WGS sequence"/>
</dbReference>
<comment type="caution">
    <text evidence="3">The sequence shown here is derived from an EMBL/GenBank/DDBJ whole genome shotgun (WGS) entry which is preliminary data.</text>
</comment>
<organism evidence="3 4">
    <name type="scientific">Candidatus Borkfalkia ceftriaxoniphila</name>
    <dbReference type="NCBI Taxonomy" id="2508949"/>
    <lineage>
        <taxon>Bacteria</taxon>
        <taxon>Bacillati</taxon>
        <taxon>Bacillota</taxon>
        <taxon>Clostridia</taxon>
        <taxon>Christensenellales</taxon>
        <taxon>Christensenellaceae</taxon>
        <taxon>Candidatus Borkfalkia</taxon>
    </lineage>
</organism>
<feature type="region of interest" description="Disordered" evidence="1">
    <location>
        <begin position="496"/>
        <end position="523"/>
    </location>
</feature>
<accession>A0A4Q2K4R4</accession>
<dbReference type="AlphaFoldDB" id="A0A4Q2K4R4"/>
<feature type="domain" description="DUF2357" evidence="2">
    <location>
        <begin position="57"/>
        <end position="151"/>
    </location>
</feature>
<evidence type="ECO:0000313" key="4">
    <source>
        <dbReference type="Proteomes" id="UP000291269"/>
    </source>
</evidence>
<dbReference type="Pfam" id="PF09823">
    <property type="entry name" value="DUF2357"/>
    <property type="match status" value="1"/>
</dbReference>
<dbReference type="RefSeq" id="WP_129226834.1">
    <property type="nucleotide sequence ID" value="NZ_SDOZ01000004.1"/>
</dbReference>
<name>A0A4Q2K4R4_9FIRM</name>
<evidence type="ECO:0000313" key="3">
    <source>
        <dbReference type="EMBL" id="RXZ57978.1"/>
    </source>
</evidence>
<evidence type="ECO:0000259" key="2">
    <source>
        <dbReference type="Pfam" id="PF09823"/>
    </source>
</evidence>
<sequence>MDKEYLQNFMEKMRGGGLLYDNFYKALRGGKNEVFHNVVSEAVTLDDSWILTLEGALHSIEQIARNPRKFIIDEELIVDVERARRTNAKTIRHLASNTKNIQSISESGEVRPKKLLTTEMQEDLAIYENRFVCALVQRLVTFVEQRYNDINGKMHMYDITNVNLRSNFHYGESEVECGLFVKMKEPPHDKVLLERNRGLLEKVKALRRRLKILQSTDFMRQLNGKKPVHPPIMKTNLIKMNVDYQNCYKLWLYISSYTFVGYSVEVKDKNLPVDGDYFDDLTVLAGLSVQSLFTNKLLKAEEYENIPFGEPKRKNYKVVTKYKFMPSFAEDKKTAGEDTVNEFYFRQMKNELVKATGLGTLAEEKQLKMNFQRFFKAIEKINNAMLDEVIASQIPAKKDLLKKTAIQKKEQAVKDAQFTYRRYQQISRLRREELEKSLKKESRELLKLEKLKAELDKEKGKRRDRLEQARKKKAQLERIKAKKLLAEQKAKLYEEGLREKDAAKSEELEEAKRRKREETKRKRELKKLEELREKYDGLD</sequence>